<dbReference type="Gene3D" id="1.10.287.3020">
    <property type="match status" value="1"/>
</dbReference>
<protein>
    <submittedName>
        <fullName evidence="1">DUF3144 domain-containing protein</fullName>
    </submittedName>
</protein>
<name>A0ABX8WK87_9GAMM</name>
<dbReference type="Pfam" id="PF11342">
    <property type="entry name" value="DUF3144"/>
    <property type="match status" value="1"/>
</dbReference>
<dbReference type="RefSeq" id="WP_220378854.1">
    <property type="nucleotide sequence ID" value="NZ_CP080544.1"/>
</dbReference>
<gene>
    <name evidence="1" type="ORF">H8L67_05425</name>
</gene>
<evidence type="ECO:0000313" key="1">
    <source>
        <dbReference type="EMBL" id="QYR52066.1"/>
    </source>
</evidence>
<evidence type="ECO:0000313" key="2">
    <source>
        <dbReference type="Proteomes" id="UP000824755"/>
    </source>
</evidence>
<sequence>MTDDNATNTQANETEGVALDPQFFTATNAYLELANQQGQTFGMKRVSAAILYAAARYNSHAFIGYETNPAANKEAFVEYMLDLYRRMLEENVDNLIENNQAVANAGQA</sequence>
<dbReference type="EMBL" id="CP080544">
    <property type="protein sequence ID" value="QYR52066.1"/>
    <property type="molecule type" value="Genomic_DNA"/>
</dbReference>
<accession>A0ABX8WK87</accession>
<proteinExistence type="predicted"/>
<dbReference type="InterPro" id="IPR021490">
    <property type="entry name" value="DUF3144"/>
</dbReference>
<organism evidence="1 2">
    <name type="scientific">Lysobacter soyae</name>
    <dbReference type="NCBI Taxonomy" id="2764185"/>
    <lineage>
        <taxon>Bacteria</taxon>
        <taxon>Pseudomonadati</taxon>
        <taxon>Pseudomonadota</taxon>
        <taxon>Gammaproteobacteria</taxon>
        <taxon>Lysobacterales</taxon>
        <taxon>Lysobacteraceae</taxon>
        <taxon>Lysobacter</taxon>
    </lineage>
</organism>
<reference evidence="1 2" key="1">
    <citation type="submission" date="2021-08" db="EMBL/GenBank/DDBJ databases">
        <title>Lysobacter sp. strain CJ11 Genome sequencing and assembly.</title>
        <authorList>
            <person name="Kim I."/>
        </authorList>
    </citation>
    <scope>NUCLEOTIDE SEQUENCE [LARGE SCALE GENOMIC DNA]</scope>
    <source>
        <strain evidence="1 2">CJ11</strain>
    </source>
</reference>
<dbReference type="Proteomes" id="UP000824755">
    <property type="component" value="Chromosome"/>
</dbReference>
<keyword evidence="2" id="KW-1185">Reference proteome</keyword>